<name>A0A8J7JU31_9CYAN</name>
<accession>A0A8J7JU31</accession>
<dbReference type="RefSeq" id="WP_193922476.1">
    <property type="nucleotide sequence ID" value="NZ_JADEWL010000063.1"/>
</dbReference>
<evidence type="ECO:0000313" key="2">
    <source>
        <dbReference type="Proteomes" id="UP000620559"/>
    </source>
</evidence>
<proteinExistence type="predicted"/>
<protein>
    <submittedName>
        <fullName evidence="1">Uncharacterized protein</fullName>
    </submittedName>
</protein>
<sequence length="68" mass="7660">MCKAEYGGLVDKTPVEWKSLKNYEMFSLSPDGLFPMVKVSRSKAVRLSDREVMMVGGGRCHRILLSSH</sequence>
<organism evidence="1 2">
    <name type="scientific">Plectonema cf. radiosum LEGE 06105</name>
    <dbReference type="NCBI Taxonomy" id="945769"/>
    <lineage>
        <taxon>Bacteria</taxon>
        <taxon>Bacillati</taxon>
        <taxon>Cyanobacteriota</taxon>
        <taxon>Cyanophyceae</taxon>
        <taxon>Oscillatoriophycideae</taxon>
        <taxon>Oscillatoriales</taxon>
        <taxon>Microcoleaceae</taxon>
        <taxon>Plectonema</taxon>
    </lineage>
</organism>
<evidence type="ECO:0000313" key="1">
    <source>
        <dbReference type="EMBL" id="MBE9214559.1"/>
    </source>
</evidence>
<dbReference type="Proteomes" id="UP000620559">
    <property type="component" value="Unassembled WGS sequence"/>
</dbReference>
<gene>
    <name evidence="1" type="ORF">IQ247_18110</name>
</gene>
<dbReference type="EMBL" id="JADEWL010000063">
    <property type="protein sequence ID" value="MBE9214559.1"/>
    <property type="molecule type" value="Genomic_DNA"/>
</dbReference>
<comment type="caution">
    <text evidence="1">The sequence shown here is derived from an EMBL/GenBank/DDBJ whole genome shotgun (WGS) entry which is preliminary data.</text>
</comment>
<reference evidence="1" key="1">
    <citation type="submission" date="2020-10" db="EMBL/GenBank/DDBJ databases">
        <authorList>
            <person name="Castelo-Branco R."/>
            <person name="Eusebio N."/>
            <person name="Adriana R."/>
            <person name="Vieira A."/>
            <person name="Brugerolle De Fraissinette N."/>
            <person name="Rezende De Castro R."/>
            <person name="Schneider M.P."/>
            <person name="Vasconcelos V."/>
            <person name="Leao P.N."/>
        </authorList>
    </citation>
    <scope>NUCLEOTIDE SEQUENCE</scope>
    <source>
        <strain evidence="1">LEGE 06105</strain>
    </source>
</reference>
<keyword evidence="2" id="KW-1185">Reference proteome</keyword>
<dbReference type="AlphaFoldDB" id="A0A8J7JU31"/>